<keyword evidence="3" id="KW-1185">Reference proteome</keyword>
<organism evidence="2 3">
    <name type="scientific">Ophiocordyceps polyrhachis-furcata BCC 54312</name>
    <dbReference type="NCBI Taxonomy" id="1330021"/>
    <lineage>
        <taxon>Eukaryota</taxon>
        <taxon>Fungi</taxon>
        <taxon>Dikarya</taxon>
        <taxon>Ascomycota</taxon>
        <taxon>Pezizomycotina</taxon>
        <taxon>Sordariomycetes</taxon>
        <taxon>Hypocreomycetidae</taxon>
        <taxon>Hypocreales</taxon>
        <taxon>Ophiocordycipitaceae</taxon>
        <taxon>Ophiocordyceps</taxon>
    </lineage>
</organism>
<reference evidence="2 3" key="1">
    <citation type="journal article" date="2015" name="BMC Genomics">
        <title>Insights from the genome of Ophiocordyceps polyrhachis-furcata to pathogenicity and host specificity in insect fungi.</title>
        <authorList>
            <person name="Wichadakul D."/>
            <person name="Kobmoo N."/>
            <person name="Ingsriswang S."/>
            <person name="Tangphatsornruang S."/>
            <person name="Chantasingh D."/>
            <person name="Luangsa-ard J.J."/>
            <person name="Eurwilaichitr L."/>
        </authorList>
    </citation>
    <scope>NUCLEOTIDE SEQUENCE [LARGE SCALE GENOMIC DNA]</scope>
    <source>
        <strain evidence="2 3">BCC 54312</strain>
    </source>
</reference>
<comment type="caution">
    <text evidence="2">The sequence shown here is derived from an EMBL/GenBank/DDBJ whole genome shotgun (WGS) entry which is preliminary data.</text>
</comment>
<feature type="compositionally biased region" description="Basic and acidic residues" evidence="1">
    <location>
        <begin position="119"/>
        <end position="133"/>
    </location>
</feature>
<feature type="compositionally biased region" description="Basic and acidic residues" evidence="1">
    <location>
        <begin position="18"/>
        <end position="34"/>
    </location>
</feature>
<evidence type="ECO:0000313" key="2">
    <source>
        <dbReference type="EMBL" id="RCI17430.1"/>
    </source>
</evidence>
<sequence>WLRRRYRQECKGVPGEGDTARESRGTEKPAKSARDGYYSVRDTAPRCCLKKSSSADGGLVYMGKHLQAAAAVRRQHPKPPRKIDCGRCMNWVTVRTTTYTCGAPDRVTRPPKQHMHQPPAHETKGEEPNEKCLQKKSLPTPSFLPPPSRLSPCSMSGRAPDVTRAQPPFPRLAKGPATRHRAAGRGTTPGCHAASAHRPADPRDATGRDAFPGASMTLDGRADCRSASMTMNRTKVVNVTRRIIFEMTGQKSDFARDLRLASLHEWDFAKNRTGELHLPGTP</sequence>
<dbReference type="AlphaFoldDB" id="A0A367LSW3"/>
<feature type="non-terminal residue" evidence="2">
    <location>
        <position position="1"/>
    </location>
</feature>
<protein>
    <submittedName>
        <fullName evidence="2">Uncharacterized protein</fullName>
    </submittedName>
</protein>
<dbReference type="EMBL" id="LKCN02000001">
    <property type="protein sequence ID" value="RCI17430.1"/>
    <property type="molecule type" value="Genomic_DNA"/>
</dbReference>
<feature type="compositionally biased region" description="Basic and acidic residues" evidence="1">
    <location>
        <begin position="198"/>
        <end position="207"/>
    </location>
</feature>
<accession>A0A367LSW3</accession>
<name>A0A367LSW3_9HYPO</name>
<evidence type="ECO:0000256" key="1">
    <source>
        <dbReference type="SAM" id="MobiDB-lite"/>
    </source>
</evidence>
<proteinExistence type="predicted"/>
<dbReference type="Proteomes" id="UP000253664">
    <property type="component" value="Unassembled WGS sequence"/>
</dbReference>
<evidence type="ECO:0000313" key="3">
    <source>
        <dbReference type="Proteomes" id="UP000253664"/>
    </source>
</evidence>
<gene>
    <name evidence="2" type="ORF">L249_2790</name>
</gene>
<feature type="region of interest" description="Disordered" evidence="1">
    <location>
        <begin position="103"/>
        <end position="217"/>
    </location>
</feature>
<feature type="non-terminal residue" evidence="2">
    <location>
        <position position="282"/>
    </location>
</feature>
<feature type="region of interest" description="Disordered" evidence="1">
    <location>
        <begin position="1"/>
        <end position="36"/>
    </location>
</feature>